<protein>
    <submittedName>
        <fullName evidence="2">Uncharacterized BCR, YitT family COG1284</fullName>
    </submittedName>
</protein>
<evidence type="ECO:0000313" key="2">
    <source>
        <dbReference type="EMBL" id="CUN82269.1"/>
    </source>
</evidence>
<keyword evidence="3" id="KW-1185">Reference proteome</keyword>
<dbReference type="PANTHER" id="PTHR40078:SF1">
    <property type="entry name" value="INTEGRAL MEMBRANE PROTEIN"/>
    <property type="match status" value="1"/>
</dbReference>
<feature type="transmembrane region" description="Helical" evidence="1">
    <location>
        <begin position="55"/>
        <end position="71"/>
    </location>
</feature>
<keyword evidence="1" id="KW-1133">Transmembrane helix</keyword>
<dbReference type="InterPro" id="IPR038750">
    <property type="entry name" value="YczE/YyaS-like"/>
</dbReference>
<accession>A0ABM9UPW0</accession>
<keyword evidence="1" id="KW-0472">Membrane</keyword>
<dbReference type="Pfam" id="PF19700">
    <property type="entry name" value="DUF6198"/>
    <property type="match status" value="1"/>
</dbReference>
<sequence>MNKTMNFIKRVILFFIGMSVIQFGVAMFLETNIGSDPFTVFTQGLANTLGKTPGQANRIILVVLIIAILFIERKRIKIGTLICVVGVGPIIDLSSKIVSIFPIASANFFVKMLIVVLGVFIIAAGFSLVSGSDVGVAPNDIVPFIIQDKTKVQYKYIRIALDATFLIVGFLIGGTVGVGTIIAMLAMGPFIQFCLPHGKKVVDLIVGSNKEEDKVVAA</sequence>
<dbReference type="Proteomes" id="UP000095488">
    <property type="component" value="Unassembled WGS sequence"/>
</dbReference>
<name>A0ABM9UPW0_SARVE</name>
<dbReference type="EMBL" id="CYZR01000003">
    <property type="protein sequence ID" value="CUN82269.1"/>
    <property type="molecule type" value="Genomic_DNA"/>
</dbReference>
<organism evidence="2 3">
    <name type="scientific">Sarcina ventriculi</name>
    <name type="common">Clostridium ventriculi</name>
    <dbReference type="NCBI Taxonomy" id="1267"/>
    <lineage>
        <taxon>Bacteria</taxon>
        <taxon>Bacillati</taxon>
        <taxon>Bacillota</taxon>
        <taxon>Clostridia</taxon>
        <taxon>Eubacteriales</taxon>
        <taxon>Clostridiaceae</taxon>
        <taxon>Sarcina</taxon>
    </lineage>
</organism>
<keyword evidence="1" id="KW-0812">Transmembrane</keyword>
<evidence type="ECO:0000313" key="3">
    <source>
        <dbReference type="Proteomes" id="UP000095488"/>
    </source>
</evidence>
<dbReference type="PANTHER" id="PTHR40078">
    <property type="entry name" value="INTEGRAL MEMBRANE PROTEIN-RELATED"/>
    <property type="match status" value="1"/>
</dbReference>
<feature type="transmembrane region" description="Helical" evidence="1">
    <location>
        <begin position="108"/>
        <end position="129"/>
    </location>
</feature>
<evidence type="ECO:0000256" key="1">
    <source>
        <dbReference type="SAM" id="Phobius"/>
    </source>
</evidence>
<feature type="transmembrane region" description="Helical" evidence="1">
    <location>
        <begin position="78"/>
        <end position="102"/>
    </location>
</feature>
<feature type="transmembrane region" description="Helical" evidence="1">
    <location>
        <begin position="12"/>
        <end position="29"/>
    </location>
</feature>
<feature type="transmembrane region" description="Helical" evidence="1">
    <location>
        <begin position="159"/>
        <end position="187"/>
    </location>
</feature>
<reference evidence="2 3" key="1">
    <citation type="submission" date="2015-09" db="EMBL/GenBank/DDBJ databases">
        <authorList>
            <consortium name="Pathogen Informatics"/>
        </authorList>
    </citation>
    <scope>NUCLEOTIDE SEQUENCE [LARGE SCALE GENOMIC DNA]</scope>
    <source>
        <strain evidence="2 3">2789STDY5834858</strain>
    </source>
</reference>
<proteinExistence type="predicted"/>
<comment type="caution">
    <text evidence="2">The sequence shown here is derived from an EMBL/GenBank/DDBJ whole genome shotgun (WGS) entry which is preliminary data.</text>
</comment>
<gene>
    <name evidence="2" type="ORF">ERS852473_01190</name>
</gene>
<dbReference type="RefSeq" id="WP_055258575.1">
    <property type="nucleotide sequence ID" value="NZ_BCMV01000073.1"/>
</dbReference>